<reference evidence="1" key="1">
    <citation type="submission" date="2020-05" db="EMBL/GenBank/DDBJ databases">
        <title>Genomic Encyclopedia of Type Strains, Phase IV (KMG-V): Genome sequencing to study the core and pangenomes of soil and plant-associated prokaryotes.</title>
        <authorList>
            <person name="Whitman W."/>
        </authorList>
    </citation>
    <scope>NUCLEOTIDE SEQUENCE</scope>
    <source>
        <strain evidence="1">16F</strain>
    </source>
</reference>
<dbReference type="RefSeq" id="WP_173780253.1">
    <property type="nucleotide sequence ID" value="NZ_JABSNO010000026.1"/>
</dbReference>
<protein>
    <submittedName>
        <fullName evidence="1">Uncharacterized protein</fullName>
    </submittedName>
</protein>
<evidence type="ECO:0000313" key="1">
    <source>
        <dbReference type="EMBL" id="NRS93707.1"/>
    </source>
</evidence>
<proteinExistence type="predicted"/>
<dbReference type="EMBL" id="JABSNO010000026">
    <property type="protein sequence ID" value="NRS93707.1"/>
    <property type="molecule type" value="Genomic_DNA"/>
</dbReference>
<gene>
    <name evidence="1" type="ORF">HNQ03_002798</name>
</gene>
<accession>A0A8J8KA20</accession>
<dbReference type="Proteomes" id="UP000610746">
    <property type="component" value="Unassembled WGS sequence"/>
</dbReference>
<sequence length="160" mass="18240">MNKIAILFIFIFSININSQEKFILDAGTGILSVQRNSAALFNVGMHYDVSQKISISGNTGYSHFNLNNNDETDISKYDLGINYKILNSNTEIASIANFNYITDKNAILFERKNNFGMDLGILIMFNQENRFQYGIKWYNTFSTTARGSIMYSGAQFSYRL</sequence>
<name>A0A8J8KA20_9FLAO</name>
<dbReference type="AlphaFoldDB" id="A0A8J8KA20"/>
<organism evidence="1 2">
    <name type="scientific">Frigoriflavimonas asaccharolytica</name>
    <dbReference type="NCBI Taxonomy" id="2735899"/>
    <lineage>
        <taxon>Bacteria</taxon>
        <taxon>Pseudomonadati</taxon>
        <taxon>Bacteroidota</taxon>
        <taxon>Flavobacteriia</taxon>
        <taxon>Flavobacteriales</taxon>
        <taxon>Weeksellaceae</taxon>
        <taxon>Frigoriflavimonas</taxon>
    </lineage>
</organism>
<evidence type="ECO:0000313" key="2">
    <source>
        <dbReference type="Proteomes" id="UP000610746"/>
    </source>
</evidence>
<comment type="caution">
    <text evidence="1">The sequence shown here is derived from an EMBL/GenBank/DDBJ whole genome shotgun (WGS) entry which is preliminary data.</text>
</comment>
<keyword evidence="2" id="KW-1185">Reference proteome</keyword>